<comment type="caution">
    <text evidence="3">The sequence shown here is derived from an EMBL/GenBank/DDBJ whole genome shotgun (WGS) entry which is preliminary data.</text>
</comment>
<dbReference type="RefSeq" id="WP_068885359.1">
    <property type="nucleotide sequence ID" value="NZ_LNTU01000041.1"/>
</dbReference>
<feature type="transmembrane region" description="Helical" evidence="2">
    <location>
        <begin position="1064"/>
        <end position="1088"/>
    </location>
</feature>
<organism evidence="3 4">
    <name type="scientific">Paramesorhizobium deserti</name>
    <dbReference type="NCBI Taxonomy" id="1494590"/>
    <lineage>
        <taxon>Bacteria</taxon>
        <taxon>Pseudomonadati</taxon>
        <taxon>Pseudomonadota</taxon>
        <taxon>Alphaproteobacteria</taxon>
        <taxon>Hyphomicrobiales</taxon>
        <taxon>Phyllobacteriaceae</taxon>
        <taxon>Paramesorhizobium</taxon>
    </lineage>
</organism>
<keyword evidence="2" id="KW-0472">Membrane</keyword>
<evidence type="ECO:0000256" key="2">
    <source>
        <dbReference type="SAM" id="Phobius"/>
    </source>
</evidence>
<keyword evidence="4" id="KW-1185">Reference proteome</keyword>
<dbReference type="InterPro" id="IPR031613">
    <property type="entry name" value="HrpK"/>
</dbReference>
<evidence type="ECO:0000313" key="4">
    <source>
        <dbReference type="Proteomes" id="UP000070107"/>
    </source>
</evidence>
<protein>
    <submittedName>
        <fullName evidence="3">Type III effector HrpK</fullName>
    </submittedName>
</protein>
<dbReference type="Proteomes" id="UP000070107">
    <property type="component" value="Unassembled WGS sequence"/>
</dbReference>
<evidence type="ECO:0000256" key="1">
    <source>
        <dbReference type="SAM" id="MobiDB-lite"/>
    </source>
</evidence>
<dbReference type="OrthoDB" id="9035138at2"/>
<name>A0A135HNJ9_9HYPH</name>
<accession>A0A135HNJ9</accession>
<proteinExistence type="predicted"/>
<reference evidence="3 4" key="1">
    <citation type="submission" date="2015-11" db="EMBL/GenBank/DDBJ databases">
        <title>Draft genome sequence of Paramesorhizobium deserti A-3-E, a strain highly resistant to diverse beta-lactam antibiotics.</title>
        <authorList>
            <person name="Lv R."/>
            <person name="Yang X."/>
            <person name="Fang N."/>
            <person name="Guo J."/>
            <person name="Luo X."/>
            <person name="Peng F."/>
            <person name="Yang R."/>
            <person name="Cui Y."/>
            <person name="Fang C."/>
            <person name="Song Y."/>
        </authorList>
    </citation>
    <scope>NUCLEOTIDE SEQUENCE [LARGE SCALE GENOMIC DNA]</scope>
    <source>
        <strain evidence="3 4">A-3-E</strain>
    </source>
</reference>
<keyword evidence="2" id="KW-1133">Transmembrane helix</keyword>
<feature type="transmembrane region" description="Helical" evidence="2">
    <location>
        <begin position="996"/>
        <end position="1014"/>
    </location>
</feature>
<dbReference type="Pfam" id="PF16937">
    <property type="entry name" value="T3SS_HrpK1"/>
    <property type="match status" value="1"/>
</dbReference>
<gene>
    <name evidence="3" type="ORF">ATN84_23220</name>
</gene>
<feature type="transmembrane region" description="Helical" evidence="2">
    <location>
        <begin position="1026"/>
        <end position="1044"/>
    </location>
</feature>
<sequence length="1137" mass="122606">MSKISATQPNSTGGPVDISASQANWEFIVAKAKQQDGNNVNPDAERLGIVWELPKGDNRSAQDIIDDTPLLRDLGNQSGVKDMLRNRVGDFEHDADAAFKAKQVLEHIETFDEEGNRIAGKDVGNGRIDGFTSSGEARHGTEAGRLQDFGKYGLSNLKGELQNPASVGDDQEAREQAEALGIEWTRPEGDDRSARDIIDDTPLLRDLGNQSGVKDMLKDRVGDFEHDADAAYRAKQVLEHIETFDEEGNKIAGKDVDNGRIDGFTNSGEARHGTEAGRLQDFGKYGFSNLKGKRTDWGSVGKDQEAREQAEALGIEWTRPKGDDRSAQDIIDDTPLLRDLGNQSGVRDMLKDRVGDFEHDADAAYRAKQVLERIEGYNEEGKILTGDDVGNGRIDGFTKSGEAKHGTEAGRLQDFGKYGFSSLDGESGKYRDFVKNNPDADETSKKIFKYASILEQNYDAIKDATDSGDHLTADALKKYREDNPDISDEFKEALDFWSNPGAFSILETAQDNLKFAPDGKLSDKDISGWLTNQAPKDAGSAVALLSSIADRSIVSGVDTKNLDKDVFEHPENYSPEQKAAVLQELLQARQLVIQGAGAGMWKDDYGKVAIANDAGVYWEPEKLLEDINNHIEILQNDPETVKYMSENGAGALEKLVGDNEGLKEALTKTYEDEIKSGKALDDLWKTRSEGENGADQQAILAEFFGNAQVFQSALGIEDISELQRAVQNSSHNGEFEEFYENSLVSGDRLKELLKDHSFEEATSAFSMEVALYNAALNPEFTGQFDTQLNDNFTDIVQENAFKDASFEDLKEVFGVNGGDELDEEKVKKLIEQISKDSPELLLNQDGTLATPDSILATFRGDWDLLRQGTKTFDQLGLLDKDSSARGAANAGVLHGVSGLFLVGVTIAKGAGGAGNLTDRQIVDITTGSVMTATILTEGGIKGYRDYLNGLKDKVSDDLLNNIGSLLDDVSPESQVAQDKNKFYEKLGSNLRKFEEAAKGLGGIAGIAAGAYAIFDGVKAIRNGDKVGGGFSIAAGAAGAMAGLASAVEGGLGVLGATVPRLIPILAGGLGMLAAGVGAVALLIPGLIAEGKHQSKVDSFGPLLGSYLEKYEIDGVENGDLSDIPDEDWPGGDQTGLS</sequence>
<keyword evidence="2" id="KW-0812">Transmembrane</keyword>
<dbReference type="AlphaFoldDB" id="A0A135HNJ9"/>
<feature type="region of interest" description="Disordered" evidence="1">
    <location>
        <begin position="1117"/>
        <end position="1137"/>
    </location>
</feature>
<evidence type="ECO:0000313" key="3">
    <source>
        <dbReference type="EMBL" id="KXF74788.1"/>
    </source>
</evidence>
<dbReference type="EMBL" id="LNTU01000041">
    <property type="protein sequence ID" value="KXF74788.1"/>
    <property type="molecule type" value="Genomic_DNA"/>
</dbReference>